<protein>
    <submittedName>
        <fullName evidence="2">Uncharacterized protein</fullName>
    </submittedName>
</protein>
<reference evidence="2" key="2">
    <citation type="submission" date="2021-09" db="EMBL/GenBank/DDBJ databases">
        <authorList>
            <person name="Jia N."/>
            <person name="Wang J."/>
            <person name="Shi W."/>
            <person name="Du L."/>
            <person name="Sun Y."/>
            <person name="Zhan W."/>
            <person name="Jiang J."/>
            <person name="Wang Q."/>
            <person name="Zhang B."/>
            <person name="Ji P."/>
            <person name="Sakyi L.B."/>
            <person name="Cui X."/>
            <person name="Yuan T."/>
            <person name="Jiang B."/>
            <person name="Yang W."/>
            <person name="Lam T.T.-Y."/>
            <person name="Chang Q."/>
            <person name="Ding S."/>
            <person name="Wang X."/>
            <person name="Zhu J."/>
            <person name="Ruan X."/>
            <person name="Zhao L."/>
            <person name="Wei J."/>
            <person name="Que T."/>
            <person name="Du C."/>
            <person name="Cheng J."/>
            <person name="Dai P."/>
            <person name="Han X."/>
            <person name="Huang E."/>
            <person name="Gao Y."/>
            <person name="Liu J."/>
            <person name="Shao H."/>
            <person name="Ye R."/>
            <person name="Li L."/>
            <person name="Wei W."/>
            <person name="Wang X."/>
            <person name="Wang C."/>
            <person name="Huo Q."/>
            <person name="Li W."/>
            <person name="Guo W."/>
            <person name="Chen H."/>
            <person name="Chen S."/>
            <person name="Zhou L."/>
            <person name="Zhou L."/>
            <person name="Ni X."/>
            <person name="Tian J."/>
            <person name="Zhou Y."/>
            <person name="Sheng Y."/>
            <person name="Liu T."/>
            <person name="Pan Y."/>
            <person name="Xia L."/>
            <person name="Li J."/>
            <person name="Zhao F."/>
            <person name="Cao W."/>
        </authorList>
    </citation>
    <scope>NUCLEOTIDE SEQUENCE</scope>
    <source>
        <strain evidence="2">Rsan-2018</strain>
        <tissue evidence="2">Larvae</tissue>
    </source>
</reference>
<evidence type="ECO:0000313" key="2">
    <source>
        <dbReference type="EMBL" id="KAH7972901.1"/>
    </source>
</evidence>
<organism evidence="2 3">
    <name type="scientific">Rhipicephalus sanguineus</name>
    <name type="common">Brown dog tick</name>
    <name type="synonym">Ixodes sanguineus</name>
    <dbReference type="NCBI Taxonomy" id="34632"/>
    <lineage>
        <taxon>Eukaryota</taxon>
        <taxon>Metazoa</taxon>
        <taxon>Ecdysozoa</taxon>
        <taxon>Arthropoda</taxon>
        <taxon>Chelicerata</taxon>
        <taxon>Arachnida</taxon>
        <taxon>Acari</taxon>
        <taxon>Parasitiformes</taxon>
        <taxon>Ixodida</taxon>
        <taxon>Ixodoidea</taxon>
        <taxon>Ixodidae</taxon>
        <taxon>Rhipicephalinae</taxon>
        <taxon>Rhipicephalus</taxon>
        <taxon>Rhipicephalus</taxon>
    </lineage>
</organism>
<sequence length="79" mass="9203">MWLIRKLVQYGVMKGLLRRLHKYPIDLKRAGDSTSKMKSVSRYFDGAHSYDDICAKTGMSYKELDDILDKDPNVCVCWK</sequence>
<dbReference type="AlphaFoldDB" id="A0A9D4T4R8"/>
<proteinExistence type="inferred from homology"/>
<dbReference type="GO" id="GO:0005774">
    <property type="term" value="C:vacuolar membrane"/>
    <property type="evidence" value="ECO:0007669"/>
    <property type="project" value="TreeGrafter"/>
</dbReference>
<keyword evidence="3" id="KW-1185">Reference proteome</keyword>
<dbReference type="VEuPathDB" id="VectorBase:RSAN_042939"/>
<name>A0A9D4T4R8_RHISA</name>
<dbReference type="InterPro" id="IPR009348">
    <property type="entry name" value="NPR2-like"/>
</dbReference>
<dbReference type="PANTHER" id="PTHR12991">
    <property type="entry name" value="NITROGEN PERMEASE REGULATOR 2/TUMOR SUPPRESSOR CANDIDATE 4"/>
    <property type="match status" value="1"/>
</dbReference>
<dbReference type="GO" id="GO:0005096">
    <property type="term" value="F:GTPase activator activity"/>
    <property type="evidence" value="ECO:0007669"/>
    <property type="project" value="TreeGrafter"/>
</dbReference>
<dbReference type="EMBL" id="JABSTV010001247">
    <property type="protein sequence ID" value="KAH7972901.1"/>
    <property type="molecule type" value="Genomic_DNA"/>
</dbReference>
<gene>
    <name evidence="2" type="ORF">HPB52_018515</name>
</gene>
<dbReference type="Pfam" id="PF06218">
    <property type="entry name" value="NPR2"/>
    <property type="match status" value="1"/>
</dbReference>
<reference evidence="2" key="1">
    <citation type="journal article" date="2020" name="Cell">
        <title>Large-Scale Comparative Analyses of Tick Genomes Elucidate Their Genetic Diversity and Vector Capacities.</title>
        <authorList>
            <consortium name="Tick Genome and Microbiome Consortium (TIGMIC)"/>
            <person name="Jia N."/>
            <person name="Wang J."/>
            <person name="Shi W."/>
            <person name="Du L."/>
            <person name="Sun Y."/>
            <person name="Zhan W."/>
            <person name="Jiang J.F."/>
            <person name="Wang Q."/>
            <person name="Zhang B."/>
            <person name="Ji P."/>
            <person name="Bell-Sakyi L."/>
            <person name="Cui X.M."/>
            <person name="Yuan T.T."/>
            <person name="Jiang B.G."/>
            <person name="Yang W.F."/>
            <person name="Lam T.T."/>
            <person name="Chang Q.C."/>
            <person name="Ding S.J."/>
            <person name="Wang X.J."/>
            <person name="Zhu J.G."/>
            <person name="Ruan X.D."/>
            <person name="Zhao L."/>
            <person name="Wei J.T."/>
            <person name="Ye R.Z."/>
            <person name="Que T.C."/>
            <person name="Du C.H."/>
            <person name="Zhou Y.H."/>
            <person name="Cheng J.X."/>
            <person name="Dai P.F."/>
            <person name="Guo W.B."/>
            <person name="Han X.H."/>
            <person name="Huang E.J."/>
            <person name="Li L.F."/>
            <person name="Wei W."/>
            <person name="Gao Y.C."/>
            <person name="Liu J.Z."/>
            <person name="Shao H.Z."/>
            <person name="Wang X."/>
            <person name="Wang C.C."/>
            <person name="Yang T.C."/>
            <person name="Huo Q.B."/>
            <person name="Li W."/>
            <person name="Chen H.Y."/>
            <person name="Chen S.E."/>
            <person name="Zhou L.G."/>
            <person name="Ni X.B."/>
            <person name="Tian J.H."/>
            <person name="Sheng Y."/>
            <person name="Liu T."/>
            <person name="Pan Y.S."/>
            <person name="Xia L.Y."/>
            <person name="Li J."/>
            <person name="Zhao F."/>
            <person name="Cao W.C."/>
        </authorList>
    </citation>
    <scope>NUCLEOTIDE SEQUENCE</scope>
    <source>
        <strain evidence="2">Rsan-2018</strain>
    </source>
</reference>
<dbReference type="GO" id="GO:1904262">
    <property type="term" value="P:negative regulation of TORC1 signaling"/>
    <property type="evidence" value="ECO:0007669"/>
    <property type="project" value="TreeGrafter"/>
</dbReference>
<comment type="similarity">
    <text evidence="1">Belongs to the NPR2 family.</text>
</comment>
<dbReference type="Proteomes" id="UP000821837">
    <property type="component" value="Chromosome 11"/>
</dbReference>
<evidence type="ECO:0000256" key="1">
    <source>
        <dbReference type="ARBA" id="ARBA00008433"/>
    </source>
</evidence>
<dbReference type="PANTHER" id="PTHR12991:SF10">
    <property type="entry name" value="GATOR COMPLEX PROTEIN NPRL2"/>
    <property type="match status" value="1"/>
</dbReference>
<evidence type="ECO:0000313" key="3">
    <source>
        <dbReference type="Proteomes" id="UP000821837"/>
    </source>
</evidence>
<accession>A0A9D4T4R8</accession>
<comment type="caution">
    <text evidence="2">The sequence shown here is derived from an EMBL/GenBank/DDBJ whole genome shotgun (WGS) entry which is preliminary data.</text>
</comment>
<dbReference type="GO" id="GO:0010508">
    <property type="term" value="P:positive regulation of autophagy"/>
    <property type="evidence" value="ECO:0007669"/>
    <property type="project" value="TreeGrafter"/>
</dbReference>
<dbReference type="GO" id="GO:1990130">
    <property type="term" value="C:GATOR1 complex"/>
    <property type="evidence" value="ECO:0007669"/>
    <property type="project" value="TreeGrafter"/>
</dbReference>